<accession>A0ABW5RU68</accession>
<dbReference type="RefSeq" id="WP_377936614.1">
    <property type="nucleotide sequence ID" value="NZ_JBHUMF010000031.1"/>
</dbReference>
<protein>
    <recommendedName>
        <fullName evidence="3">Transcription initiation factor TFIIIB</fullName>
    </recommendedName>
</protein>
<dbReference type="EMBL" id="JBHUMF010000031">
    <property type="protein sequence ID" value="MFD2681975.1"/>
    <property type="molecule type" value="Genomic_DNA"/>
</dbReference>
<sequence>MNVSEMKCQSCGGNSFVEATDFINLRPLGKKMAFGSEKIYTVCLDCGEVVSIKVKNPEKLK</sequence>
<gene>
    <name evidence="1" type="ORF">ACFSUL_14630</name>
</gene>
<comment type="caution">
    <text evidence="1">The sequence shown here is derived from an EMBL/GenBank/DDBJ whole genome shotgun (WGS) entry which is preliminary data.</text>
</comment>
<dbReference type="Proteomes" id="UP001597506">
    <property type="component" value="Unassembled WGS sequence"/>
</dbReference>
<evidence type="ECO:0000313" key="2">
    <source>
        <dbReference type="Proteomes" id="UP001597506"/>
    </source>
</evidence>
<evidence type="ECO:0000313" key="1">
    <source>
        <dbReference type="EMBL" id="MFD2681975.1"/>
    </source>
</evidence>
<organism evidence="1 2">
    <name type="scientific">Bacillus seohaeanensis</name>
    <dbReference type="NCBI Taxonomy" id="284580"/>
    <lineage>
        <taxon>Bacteria</taxon>
        <taxon>Bacillati</taxon>
        <taxon>Bacillota</taxon>
        <taxon>Bacilli</taxon>
        <taxon>Bacillales</taxon>
        <taxon>Bacillaceae</taxon>
        <taxon>Bacillus</taxon>
    </lineage>
</organism>
<keyword evidence="2" id="KW-1185">Reference proteome</keyword>
<name>A0ABW5RU68_9BACI</name>
<proteinExistence type="predicted"/>
<reference evidence="2" key="1">
    <citation type="journal article" date="2019" name="Int. J. Syst. Evol. Microbiol.">
        <title>The Global Catalogue of Microorganisms (GCM) 10K type strain sequencing project: providing services to taxonomists for standard genome sequencing and annotation.</title>
        <authorList>
            <consortium name="The Broad Institute Genomics Platform"/>
            <consortium name="The Broad Institute Genome Sequencing Center for Infectious Disease"/>
            <person name="Wu L."/>
            <person name="Ma J."/>
        </authorList>
    </citation>
    <scope>NUCLEOTIDE SEQUENCE [LARGE SCALE GENOMIC DNA]</scope>
    <source>
        <strain evidence="2">KCTC 3913</strain>
    </source>
</reference>
<evidence type="ECO:0008006" key="3">
    <source>
        <dbReference type="Google" id="ProtNLM"/>
    </source>
</evidence>